<keyword evidence="9" id="KW-1185">Reference proteome</keyword>
<evidence type="ECO:0000259" key="7">
    <source>
        <dbReference type="PROSITE" id="PS51525"/>
    </source>
</evidence>
<keyword evidence="1" id="KW-0805">Transcription regulation</keyword>
<evidence type="ECO:0000256" key="5">
    <source>
        <dbReference type="SAM" id="MobiDB-lite"/>
    </source>
</evidence>
<evidence type="ECO:0000256" key="2">
    <source>
        <dbReference type="ARBA" id="ARBA00023117"/>
    </source>
</evidence>
<dbReference type="Proteomes" id="UP001055712">
    <property type="component" value="Unassembled WGS sequence"/>
</dbReference>
<evidence type="ECO:0000313" key="8">
    <source>
        <dbReference type="EMBL" id="KAI3426052.1"/>
    </source>
</evidence>
<dbReference type="InterPro" id="IPR038336">
    <property type="entry name" value="NET_sf"/>
</dbReference>
<dbReference type="PROSITE" id="PS50014">
    <property type="entry name" value="BROMODOMAIN_2"/>
    <property type="match status" value="1"/>
</dbReference>
<feature type="region of interest" description="Disordered" evidence="5">
    <location>
        <begin position="415"/>
        <end position="513"/>
    </location>
</feature>
<dbReference type="InterPro" id="IPR001487">
    <property type="entry name" value="Bromodomain"/>
</dbReference>
<feature type="compositionally biased region" description="Low complexity" evidence="5">
    <location>
        <begin position="467"/>
        <end position="495"/>
    </location>
</feature>
<dbReference type="PROSITE" id="PS51525">
    <property type="entry name" value="NET"/>
    <property type="match status" value="1"/>
</dbReference>
<keyword evidence="3" id="KW-0804">Transcription</keyword>
<dbReference type="Gene3D" id="1.20.920.10">
    <property type="entry name" value="Bromodomain-like"/>
    <property type="match status" value="1"/>
</dbReference>
<evidence type="ECO:0000256" key="1">
    <source>
        <dbReference type="ARBA" id="ARBA00023015"/>
    </source>
</evidence>
<dbReference type="InterPro" id="IPR036427">
    <property type="entry name" value="Bromodomain-like_sf"/>
</dbReference>
<dbReference type="Pfam" id="PF00439">
    <property type="entry name" value="Bromodomain"/>
    <property type="match status" value="1"/>
</dbReference>
<dbReference type="PRINTS" id="PR00503">
    <property type="entry name" value="BROMODOMAIN"/>
</dbReference>
<keyword evidence="2 4" id="KW-0103">Bromodomain</keyword>
<dbReference type="SUPFAM" id="SSF47370">
    <property type="entry name" value="Bromodomain"/>
    <property type="match status" value="1"/>
</dbReference>
<name>A0A9D4TI12_CHLVU</name>
<feature type="compositionally biased region" description="Low complexity" evidence="5">
    <location>
        <begin position="440"/>
        <end position="449"/>
    </location>
</feature>
<evidence type="ECO:0000256" key="4">
    <source>
        <dbReference type="PROSITE-ProRule" id="PRU00035"/>
    </source>
</evidence>
<dbReference type="PANTHER" id="PTHR45926">
    <property type="entry name" value="OSJNBA0053K19.4 PROTEIN"/>
    <property type="match status" value="1"/>
</dbReference>
<dbReference type="InterPro" id="IPR027353">
    <property type="entry name" value="NET_dom"/>
</dbReference>
<dbReference type="SMART" id="SM00297">
    <property type="entry name" value="BROMO"/>
    <property type="match status" value="1"/>
</dbReference>
<dbReference type="OrthoDB" id="21449at2759"/>
<dbReference type="Pfam" id="PF17035">
    <property type="entry name" value="BET"/>
    <property type="match status" value="1"/>
</dbReference>
<dbReference type="EMBL" id="SIDB01000011">
    <property type="protein sequence ID" value="KAI3426052.1"/>
    <property type="molecule type" value="Genomic_DNA"/>
</dbReference>
<gene>
    <name evidence="8" type="ORF">D9Q98_008020</name>
</gene>
<feature type="compositionally biased region" description="Low complexity" evidence="5">
    <location>
        <begin position="1"/>
        <end position="10"/>
    </location>
</feature>
<protein>
    <submittedName>
        <fullName evidence="8">Uncharacterized protein</fullName>
    </submittedName>
</protein>
<dbReference type="Gene3D" id="1.20.1270.220">
    <property type="match status" value="1"/>
</dbReference>
<feature type="compositionally biased region" description="Low complexity" evidence="5">
    <location>
        <begin position="590"/>
        <end position="617"/>
    </location>
</feature>
<feature type="compositionally biased region" description="Low complexity" evidence="5">
    <location>
        <begin position="18"/>
        <end position="36"/>
    </location>
</feature>
<feature type="domain" description="Bromo" evidence="6">
    <location>
        <begin position="167"/>
        <end position="237"/>
    </location>
</feature>
<proteinExistence type="predicted"/>
<evidence type="ECO:0000313" key="9">
    <source>
        <dbReference type="Proteomes" id="UP001055712"/>
    </source>
</evidence>
<feature type="domain" description="NET" evidence="7">
    <location>
        <begin position="311"/>
        <end position="391"/>
    </location>
</feature>
<feature type="region of interest" description="Disordered" evidence="5">
    <location>
        <begin position="1"/>
        <end position="94"/>
    </location>
</feature>
<dbReference type="AlphaFoldDB" id="A0A9D4TI12"/>
<comment type="caution">
    <text evidence="8">The sequence shown here is derived from an EMBL/GenBank/DDBJ whole genome shotgun (WGS) entry which is preliminary data.</text>
</comment>
<reference evidence="8" key="2">
    <citation type="submission" date="2020-11" db="EMBL/GenBank/DDBJ databases">
        <authorList>
            <person name="Cecchin M."/>
            <person name="Marcolungo L."/>
            <person name="Rossato M."/>
            <person name="Girolomoni L."/>
            <person name="Cosentino E."/>
            <person name="Cuine S."/>
            <person name="Li-Beisson Y."/>
            <person name="Delledonne M."/>
            <person name="Ballottari M."/>
        </authorList>
    </citation>
    <scope>NUCLEOTIDE SEQUENCE</scope>
    <source>
        <strain evidence="8">211/11P</strain>
        <tissue evidence="8">Whole cell</tissue>
    </source>
</reference>
<organism evidence="8 9">
    <name type="scientific">Chlorella vulgaris</name>
    <name type="common">Green alga</name>
    <dbReference type="NCBI Taxonomy" id="3077"/>
    <lineage>
        <taxon>Eukaryota</taxon>
        <taxon>Viridiplantae</taxon>
        <taxon>Chlorophyta</taxon>
        <taxon>core chlorophytes</taxon>
        <taxon>Trebouxiophyceae</taxon>
        <taxon>Chlorellales</taxon>
        <taxon>Chlorellaceae</taxon>
        <taxon>Chlorella clade</taxon>
        <taxon>Chlorella</taxon>
    </lineage>
</organism>
<feature type="compositionally biased region" description="Low complexity" evidence="5">
    <location>
        <begin position="551"/>
        <end position="574"/>
    </location>
</feature>
<feature type="region of interest" description="Disordered" evidence="5">
    <location>
        <begin position="652"/>
        <end position="694"/>
    </location>
</feature>
<accession>A0A9D4TI12</accession>
<reference evidence="8" key="1">
    <citation type="journal article" date="2019" name="Plant J.">
        <title>Chlorella vulgaris genome assembly and annotation reveals the molecular basis for metabolic acclimation to high light conditions.</title>
        <authorList>
            <person name="Cecchin M."/>
            <person name="Marcolungo L."/>
            <person name="Rossato M."/>
            <person name="Girolomoni L."/>
            <person name="Cosentino E."/>
            <person name="Cuine S."/>
            <person name="Li-Beisson Y."/>
            <person name="Delledonne M."/>
            <person name="Ballottari M."/>
        </authorList>
    </citation>
    <scope>NUCLEOTIDE SEQUENCE</scope>
    <source>
        <strain evidence="8">211/11P</strain>
    </source>
</reference>
<sequence length="694" mass="74802">MASSGAAPGLAQPPAPVAVPQQAPQQQQQTAREPLPMASAVDGAAPSLQTEALLPGSSDEGSPKAGDTQAPALPAEEAKRRRQRRERWEKDAEAKQRWELQRRLVDISTDVEFLAREVERMRSEMDVPLPPLSELSDAERTLLESARRKRVADLLANHCKKTLGQITTHKWSWPFNAPVDLRQYPDYGLTVTQPMDFGTVKRRLDCGAYRHPDEFLSDVRLVFDNARSYNKPGSDVHVMANTLQERFEEKYAAGVAPRVAEEAALSRFQADEARRRHVEASAKHSGDALEQHCAVLVKYIDEVQACILDARSTAAALCKPVSRQEKEALVAALTSMPQAQFELAVGLVMSHHPGLQAYDDFGFDLDALDALTLRQMQSFVRACEAAEAEAQQRSDGSTPPSVVWPQLLLGSGLRPYRLAAPGSNKRQKKQHGGAAEVGGQQQPHKQQQPDANVKLEQQHKQPPPPLLLHKQSPAALQKQQQQQQQAQQKQQQQVQGTAERIKKRPAEEVAAPLTSTLTAEEVAAAVAAAGLISPSLPPTAGLPPAGSAVGPKPLTLPAAPALPKQQQQQQQQAAGKVMASSRQPGASPKVASSGPVPALAAAATAPRHTAAQRPAAGGPTAAQIAAVASAGPQQQHLLAQMHSLLSQVQMSQAAASALAAANAKTAGKQQQQQQQQQRQHHPQQQQQQRQAGKK</sequence>
<feature type="region of interest" description="Disordered" evidence="5">
    <location>
        <begin position="542"/>
        <end position="617"/>
    </location>
</feature>
<evidence type="ECO:0000256" key="3">
    <source>
        <dbReference type="ARBA" id="ARBA00023163"/>
    </source>
</evidence>
<evidence type="ECO:0000259" key="6">
    <source>
        <dbReference type="PROSITE" id="PS50014"/>
    </source>
</evidence>